<evidence type="ECO:0000313" key="1">
    <source>
        <dbReference type="EMBL" id="KLN58573.1"/>
    </source>
</evidence>
<organism evidence="1 2">
    <name type="scientific">Variovorax paradoxus</name>
    <dbReference type="NCBI Taxonomy" id="34073"/>
    <lineage>
        <taxon>Bacteria</taxon>
        <taxon>Pseudomonadati</taxon>
        <taxon>Pseudomonadota</taxon>
        <taxon>Betaproteobacteria</taxon>
        <taxon>Burkholderiales</taxon>
        <taxon>Comamonadaceae</taxon>
        <taxon>Variovorax</taxon>
    </lineage>
</organism>
<evidence type="ECO:0008006" key="3">
    <source>
        <dbReference type="Google" id="ProtNLM"/>
    </source>
</evidence>
<dbReference type="Proteomes" id="UP000035170">
    <property type="component" value="Unassembled WGS sequence"/>
</dbReference>
<gene>
    <name evidence="1" type="ORF">VPARA_02950</name>
</gene>
<proteinExistence type="predicted"/>
<keyword evidence="2" id="KW-1185">Reference proteome</keyword>
<dbReference type="InterPro" id="IPR021295">
    <property type="entry name" value="DUF2867"/>
</dbReference>
<accession>A0A0H2M8A3</accession>
<dbReference type="EMBL" id="JZWI01000002">
    <property type="protein sequence ID" value="KLN58573.1"/>
    <property type="molecule type" value="Genomic_DNA"/>
</dbReference>
<dbReference type="PATRIC" id="fig|34073.19.peg.296"/>
<dbReference type="Pfam" id="PF11066">
    <property type="entry name" value="DUF2867"/>
    <property type="match status" value="1"/>
</dbReference>
<comment type="caution">
    <text evidence="1">The sequence shown here is derived from an EMBL/GenBank/DDBJ whole genome shotgun (WGS) entry which is preliminary data.</text>
</comment>
<sequence>MTNNHRWHQSRREALPSGARVAGLYRGAFLADAFAIDLPQGATRDVLALARFAFERPAPWVNALLALRDRLVGGFGIKTAGALRAGTPGGAPRIGIFRIYETHADEVVLGEDDRHLDFRVSVMRSVAGDSLTAVTVVHCHNLFGRNYIRLIAPFHRLVVRSALERAARSGWPAEAGA</sequence>
<dbReference type="RefSeq" id="WP_021007902.1">
    <property type="nucleotide sequence ID" value="NZ_JZWI01000002.1"/>
</dbReference>
<name>A0A0H2M8A3_VARPD</name>
<protein>
    <recommendedName>
        <fullName evidence="3">DUF2867 domain-containing protein</fullName>
    </recommendedName>
</protein>
<reference evidence="1 2" key="1">
    <citation type="submission" date="2015-03" db="EMBL/GenBank/DDBJ databases">
        <title>Genome sequence of Variovorax paradoxus TBEA6.</title>
        <authorList>
            <person name="Poehlein A."/>
            <person name="Schuldes J."/>
            <person name="Wuebbeler J.H."/>
            <person name="Hiessl S."/>
            <person name="Steinbuechel A."/>
            <person name="Daniel R."/>
        </authorList>
    </citation>
    <scope>NUCLEOTIDE SEQUENCE [LARGE SCALE GENOMIC DNA]</scope>
    <source>
        <strain evidence="1 2">TBEA6</strain>
    </source>
</reference>
<evidence type="ECO:0000313" key="2">
    <source>
        <dbReference type="Proteomes" id="UP000035170"/>
    </source>
</evidence>
<dbReference type="AlphaFoldDB" id="A0A0H2M8A3"/>